<evidence type="ECO:0000256" key="11">
    <source>
        <dbReference type="ARBA" id="ARBA00023136"/>
    </source>
</evidence>
<reference evidence="17 18" key="1">
    <citation type="journal article" date="2023" name="Elife">
        <title>Identification of key yeast species and microbe-microbe interactions impacting larval growth of Drosophila in the wild.</title>
        <authorList>
            <person name="Mure A."/>
            <person name="Sugiura Y."/>
            <person name="Maeda R."/>
            <person name="Honda K."/>
            <person name="Sakurai N."/>
            <person name="Takahashi Y."/>
            <person name="Watada M."/>
            <person name="Katoh T."/>
            <person name="Gotoh A."/>
            <person name="Gotoh Y."/>
            <person name="Taniguchi I."/>
            <person name="Nakamura K."/>
            <person name="Hayashi T."/>
            <person name="Katayama T."/>
            <person name="Uemura T."/>
            <person name="Hattori Y."/>
        </authorList>
    </citation>
    <scope>NUCLEOTIDE SEQUENCE [LARGE SCALE GENOMIC DNA]</scope>
    <source>
        <strain evidence="17 18">KH-74</strain>
    </source>
</reference>
<evidence type="ECO:0000256" key="15">
    <source>
        <dbReference type="PROSITE-ProRule" id="PRU00282"/>
    </source>
</evidence>
<evidence type="ECO:0000256" key="13">
    <source>
        <dbReference type="ARBA" id="ARBA00073787"/>
    </source>
</evidence>
<evidence type="ECO:0000256" key="10">
    <source>
        <dbReference type="ARBA" id="ARBA00023128"/>
    </source>
</evidence>
<protein>
    <recommendedName>
        <fullName evidence="13">Mitochondrial aspartate-glutamate transporter AGC1</fullName>
    </recommendedName>
    <alternativeName>
        <fullName evidence="14">Aspartate-glutamate carrier 1</fullName>
    </alternativeName>
</protein>
<comment type="subcellular location">
    <subcellularLocation>
        <location evidence="1">Mitochondrion inner membrane</location>
        <topology evidence="1">Multi-pass membrane protein</topology>
    </subcellularLocation>
</comment>
<evidence type="ECO:0000256" key="12">
    <source>
        <dbReference type="ARBA" id="ARBA00059916"/>
    </source>
</evidence>
<dbReference type="Gene3D" id="1.50.40.10">
    <property type="entry name" value="Mitochondrial carrier domain"/>
    <property type="match status" value="1"/>
</dbReference>
<dbReference type="AlphaFoldDB" id="A0AAV5RSN9"/>
<dbReference type="PRINTS" id="PR00926">
    <property type="entry name" value="MITOCARRIER"/>
</dbReference>
<evidence type="ECO:0000256" key="7">
    <source>
        <dbReference type="ARBA" id="ARBA00022837"/>
    </source>
</evidence>
<comment type="caution">
    <text evidence="17">The sequence shown here is derived from an EMBL/GenBank/DDBJ whole genome shotgun (WGS) entry which is preliminary data.</text>
</comment>
<evidence type="ECO:0000313" key="17">
    <source>
        <dbReference type="EMBL" id="GMM54599.1"/>
    </source>
</evidence>
<comment type="similarity">
    <text evidence="2">Belongs to the mitochondrial carrier (TC 2.A.29) family.</text>
</comment>
<keyword evidence="7" id="KW-0106">Calcium</keyword>
<gene>
    <name evidence="17" type="ORF">DAKH74_012150</name>
</gene>
<dbReference type="InterPro" id="IPR023395">
    <property type="entry name" value="MCP_dom_sf"/>
</dbReference>
<evidence type="ECO:0000256" key="8">
    <source>
        <dbReference type="ARBA" id="ARBA00022970"/>
    </source>
</evidence>
<dbReference type="EMBL" id="BTGD01000003">
    <property type="protein sequence ID" value="GMM54599.1"/>
    <property type="molecule type" value="Genomic_DNA"/>
</dbReference>
<dbReference type="GO" id="GO:0015183">
    <property type="term" value="F:L-aspartate transmembrane transporter activity"/>
    <property type="evidence" value="ECO:0007669"/>
    <property type="project" value="TreeGrafter"/>
</dbReference>
<feature type="compositionally biased region" description="Gly residues" evidence="16">
    <location>
        <begin position="839"/>
        <end position="851"/>
    </location>
</feature>
<keyword evidence="5" id="KW-0677">Repeat</keyword>
<keyword evidence="11 15" id="KW-0472">Membrane</keyword>
<feature type="repeat" description="Solcar" evidence="15">
    <location>
        <begin position="635"/>
        <end position="719"/>
    </location>
</feature>
<evidence type="ECO:0000256" key="9">
    <source>
        <dbReference type="ARBA" id="ARBA00022989"/>
    </source>
</evidence>
<feature type="region of interest" description="Disordered" evidence="16">
    <location>
        <begin position="834"/>
        <end position="855"/>
    </location>
</feature>
<dbReference type="GO" id="GO:0043490">
    <property type="term" value="P:malate-aspartate shuttle"/>
    <property type="evidence" value="ECO:0007669"/>
    <property type="project" value="TreeGrafter"/>
</dbReference>
<feature type="repeat" description="Solcar" evidence="15">
    <location>
        <begin position="734"/>
        <end position="822"/>
    </location>
</feature>
<keyword evidence="10" id="KW-0496">Mitochondrion</keyword>
<dbReference type="Pfam" id="PF00153">
    <property type="entry name" value="Mito_carr"/>
    <property type="match status" value="3"/>
</dbReference>
<keyword evidence="6" id="KW-0999">Mitochondrion inner membrane</keyword>
<evidence type="ECO:0000313" key="18">
    <source>
        <dbReference type="Proteomes" id="UP001377567"/>
    </source>
</evidence>
<keyword evidence="18" id="KW-1185">Reference proteome</keyword>
<sequence>MEQVNSNSKKKIQQLDIFKRYARVSSAASGSSSGSGELVLDYDKFIQLITDSQRLYSQFTDHSFNLNRVPANTFGCIFFAIDEHNKGYLTINDWFYFNNILECDNYNLILLYEFLRKFDVGRITAAAARDSPTALQDKRAQSINYSDRFLSFDSLQLNVGQLKQTIKLLQDSVQDPFAKKHGIVLDWETLKCLRLYETFPFGGFSSIDRAYYNDPALNKATENKDAYISLNSLVTGLQNELKGEKLRIGFHSLAQLDARKQCLTINRNQLVYLLKTFYAHKVSAELFDSLNFSNSNRIKWSNQSVSYGVFKDIFYLFQNFDLLNQVLVKHASAHGLSVDELREHVITKDTLVDLLHSQYNKVNNITQFSPAQIDLLFSIVSNSKQLDKAKNLVNQHALAPNANASTTAASASDSSASASARVHTDAEINDFIMTDYAHGTNNQRKRNLELFNVSYNSLSDEFYQDSAPYFNMPTHKKSLFQQIFGKNDVNDNGLVSGDALTLEDFMKIINPNYLNDLVHALELNSTKNKSLYVNNYFFPIFDSIYNFGLGSIAGCIGATMVYPIDFIKTRMQAQRSNAKYKNSIDCLTKVVKSEGITGLYSGLGFQLIGVAPEKAIKLTVNDFMRNKLVDGQNRLSVPSEILSGASAGMCQVIFTNPIEIVKIRLQVKSEYAASADITAVKIIRSLGITGLYKGVAACLMRDVPFSAIYFPTYAHLKKDLFQFDPQDKTKRNRLKTWELLLAGAIAGMPAAFLTTPFDVVKTRLQIEPKQGETRYKGIFHAFRTILKEESYRSFFKGGGARVLRSSPQFGFTLAAYELFKNIFPVPNFAGANGSNPGAAPGGPSGPGGGLGSAMDSLTTLSQEANHNLKSRNGTSAELFGPTVDPYSMNYLNYYSKSCEVAKTFIDLDTNFSRFDRSVYTKFHDRLDSITRGE</sequence>
<keyword evidence="4 15" id="KW-0812">Transmembrane</keyword>
<evidence type="ECO:0000256" key="14">
    <source>
        <dbReference type="ARBA" id="ARBA00082232"/>
    </source>
</evidence>
<feature type="repeat" description="Solcar" evidence="15">
    <location>
        <begin position="541"/>
        <end position="627"/>
    </location>
</feature>
<evidence type="ECO:0000256" key="4">
    <source>
        <dbReference type="ARBA" id="ARBA00022692"/>
    </source>
</evidence>
<keyword evidence="9" id="KW-1133">Transmembrane helix</keyword>
<organism evidence="17 18">
    <name type="scientific">Maudiozyma humilis</name>
    <name type="common">Sour dough yeast</name>
    <name type="synonym">Kazachstania humilis</name>
    <dbReference type="NCBI Taxonomy" id="51915"/>
    <lineage>
        <taxon>Eukaryota</taxon>
        <taxon>Fungi</taxon>
        <taxon>Dikarya</taxon>
        <taxon>Ascomycota</taxon>
        <taxon>Saccharomycotina</taxon>
        <taxon>Saccharomycetes</taxon>
        <taxon>Saccharomycetales</taxon>
        <taxon>Saccharomycetaceae</taxon>
        <taxon>Maudiozyma</taxon>
    </lineage>
</organism>
<dbReference type="FunFam" id="1.50.40.10:FF:000004">
    <property type="entry name" value="Calcium-binding mitochondrial carrier protein Aralar1"/>
    <property type="match status" value="1"/>
</dbReference>
<dbReference type="PANTHER" id="PTHR45678">
    <property type="entry name" value="MITOCHONDRIAL 2-OXODICARBOXYLATE CARRIER 1-RELATED"/>
    <property type="match status" value="1"/>
</dbReference>
<name>A0AAV5RSN9_MAUHU</name>
<evidence type="ECO:0000256" key="5">
    <source>
        <dbReference type="ARBA" id="ARBA00022737"/>
    </source>
</evidence>
<dbReference type="InterPro" id="IPR002067">
    <property type="entry name" value="MCP"/>
</dbReference>
<evidence type="ECO:0000256" key="6">
    <source>
        <dbReference type="ARBA" id="ARBA00022792"/>
    </source>
</evidence>
<evidence type="ECO:0000256" key="3">
    <source>
        <dbReference type="ARBA" id="ARBA00022448"/>
    </source>
</evidence>
<dbReference type="SUPFAM" id="SSF103506">
    <property type="entry name" value="Mitochondrial carrier"/>
    <property type="match status" value="1"/>
</dbReference>
<keyword evidence="3" id="KW-0813">Transport</keyword>
<accession>A0AAV5RSN9</accession>
<proteinExistence type="inferred from homology"/>
<dbReference type="InterPro" id="IPR018108">
    <property type="entry name" value="MCP_transmembrane"/>
</dbReference>
<evidence type="ECO:0000256" key="16">
    <source>
        <dbReference type="SAM" id="MobiDB-lite"/>
    </source>
</evidence>
<dbReference type="InterPro" id="IPR051028">
    <property type="entry name" value="Mito_Solute_Carrier"/>
</dbReference>
<dbReference type="Proteomes" id="UP001377567">
    <property type="component" value="Unassembled WGS sequence"/>
</dbReference>
<dbReference type="GO" id="GO:0005743">
    <property type="term" value="C:mitochondrial inner membrane"/>
    <property type="evidence" value="ECO:0007669"/>
    <property type="project" value="UniProtKB-SubCell"/>
</dbReference>
<evidence type="ECO:0000256" key="2">
    <source>
        <dbReference type="ARBA" id="ARBA00006375"/>
    </source>
</evidence>
<dbReference type="GO" id="GO:0005313">
    <property type="term" value="F:L-glutamate transmembrane transporter activity"/>
    <property type="evidence" value="ECO:0007669"/>
    <property type="project" value="TreeGrafter"/>
</dbReference>
<comment type="function">
    <text evidence="12">Calcium-dependent mitochondrial aspartate and glutamate carrier. Transport of glutamate in mitochondria is required for mitochondrial transamination reactions and ornithine synthesis. Plays also a role in malate-aspartate NADH shuttle, which is critical for growth on acetate and fatty acids.</text>
</comment>
<keyword evidence="8" id="KW-0029">Amino-acid transport</keyword>
<dbReference type="PANTHER" id="PTHR45678:SF9">
    <property type="entry name" value="CALCIUM-BINDING MITOCHONDRIAL CARRIER PROTEIN ARALAR1"/>
    <property type="match status" value="1"/>
</dbReference>
<evidence type="ECO:0000256" key="1">
    <source>
        <dbReference type="ARBA" id="ARBA00004448"/>
    </source>
</evidence>
<dbReference type="PROSITE" id="PS50920">
    <property type="entry name" value="SOLCAR"/>
    <property type="match status" value="3"/>
</dbReference>